<evidence type="ECO:0000256" key="9">
    <source>
        <dbReference type="RuleBase" id="RU000688"/>
    </source>
</evidence>
<keyword evidence="9" id="KW-0807">Transducer</keyword>
<dbReference type="PANTHER" id="PTHR10686:SF12">
    <property type="entry name" value="REDUCED FOLATE TRANSPORTER"/>
    <property type="match status" value="1"/>
</dbReference>
<comment type="similarity">
    <text evidence="2">Belongs to the reduced folate carrier (RFC) transporter (TC 2.A.48) family.</text>
</comment>
<gene>
    <name evidence="13" type="ORF">OJAV_G00017740</name>
</gene>
<feature type="transmembrane region" description="Helical" evidence="11">
    <location>
        <begin position="569"/>
        <end position="593"/>
    </location>
</feature>
<organism evidence="13 14">
    <name type="scientific">Oryzias javanicus</name>
    <name type="common">Javanese ricefish</name>
    <name type="synonym">Aplocheilus javanicus</name>
    <dbReference type="NCBI Taxonomy" id="123683"/>
    <lineage>
        <taxon>Eukaryota</taxon>
        <taxon>Metazoa</taxon>
        <taxon>Chordata</taxon>
        <taxon>Craniata</taxon>
        <taxon>Vertebrata</taxon>
        <taxon>Euteleostomi</taxon>
        <taxon>Actinopterygii</taxon>
        <taxon>Neopterygii</taxon>
        <taxon>Teleostei</taxon>
        <taxon>Neoteleostei</taxon>
        <taxon>Acanthomorphata</taxon>
        <taxon>Ovalentaria</taxon>
        <taxon>Atherinomorphae</taxon>
        <taxon>Beloniformes</taxon>
        <taxon>Adrianichthyidae</taxon>
        <taxon>Oryziinae</taxon>
        <taxon>Oryzias</taxon>
    </lineage>
</organism>
<feature type="transmembrane region" description="Helical" evidence="11">
    <location>
        <begin position="633"/>
        <end position="651"/>
    </location>
</feature>
<dbReference type="GO" id="GO:0016324">
    <property type="term" value="C:apical plasma membrane"/>
    <property type="evidence" value="ECO:0007669"/>
    <property type="project" value="TreeGrafter"/>
</dbReference>
<feature type="domain" description="G-protein coupled receptors family 1 profile" evidence="12">
    <location>
        <begin position="89"/>
        <end position="343"/>
    </location>
</feature>
<feature type="transmembrane region" description="Helical" evidence="11">
    <location>
        <begin position="712"/>
        <end position="735"/>
    </location>
</feature>
<keyword evidence="4 9" id="KW-0812">Transmembrane</keyword>
<dbReference type="EMBL" id="CM012438">
    <property type="protein sequence ID" value="RVE75542.1"/>
    <property type="molecule type" value="Genomic_DNA"/>
</dbReference>
<feature type="transmembrane region" description="Helical" evidence="11">
    <location>
        <begin position="472"/>
        <end position="493"/>
    </location>
</feature>
<feature type="transmembrane region" description="Helical" evidence="11">
    <location>
        <begin position="802"/>
        <end position="823"/>
    </location>
</feature>
<feature type="transmembrane region" description="Helical" evidence="11">
    <location>
        <begin position="145"/>
        <end position="166"/>
    </location>
</feature>
<evidence type="ECO:0000259" key="12">
    <source>
        <dbReference type="PROSITE" id="PS50262"/>
    </source>
</evidence>
<dbReference type="SUPFAM" id="SSF103473">
    <property type="entry name" value="MFS general substrate transporter"/>
    <property type="match status" value="1"/>
</dbReference>
<evidence type="ECO:0000256" key="10">
    <source>
        <dbReference type="SAM" id="MobiDB-lite"/>
    </source>
</evidence>
<comment type="subcellular location">
    <subcellularLocation>
        <location evidence="1">Membrane</location>
        <topology evidence="1">Multi-pass membrane protein</topology>
    </subcellularLocation>
</comment>
<evidence type="ECO:0000256" key="4">
    <source>
        <dbReference type="ARBA" id="ARBA00022692"/>
    </source>
</evidence>
<dbReference type="PANTHER" id="PTHR10686">
    <property type="entry name" value="FOLATE TRANSPORTER"/>
    <property type="match status" value="1"/>
</dbReference>
<feature type="transmembrane region" description="Helical" evidence="11">
    <location>
        <begin position="281"/>
        <end position="300"/>
    </location>
</feature>
<dbReference type="GO" id="GO:0098838">
    <property type="term" value="P:folate transmembrane transport"/>
    <property type="evidence" value="ECO:0007669"/>
    <property type="project" value="TreeGrafter"/>
</dbReference>
<dbReference type="NCBIfam" id="TIGR00806">
    <property type="entry name" value="rfc"/>
    <property type="match status" value="1"/>
</dbReference>
<dbReference type="PROSITE" id="PS00237">
    <property type="entry name" value="G_PROTEIN_RECEP_F1_1"/>
    <property type="match status" value="1"/>
</dbReference>
<evidence type="ECO:0000256" key="3">
    <source>
        <dbReference type="ARBA" id="ARBA00022448"/>
    </source>
</evidence>
<feature type="transmembrane region" description="Helical" evidence="11">
    <location>
        <begin position="243"/>
        <end position="269"/>
    </location>
</feature>
<keyword evidence="5 11" id="KW-1133">Transmembrane helix</keyword>
<reference evidence="13 14" key="2">
    <citation type="submission" date="2019-01" db="EMBL/GenBank/DDBJ databases">
        <title>A chromosome length genome reference of the Java medaka (oryzias javanicus).</title>
        <authorList>
            <person name="Herpin A."/>
            <person name="Takehana Y."/>
            <person name="Naruse K."/>
            <person name="Ansai S."/>
            <person name="Kawaguchi M."/>
        </authorList>
    </citation>
    <scope>NUCLEOTIDE SEQUENCE [LARGE SCALE GENOMIC DNA]</scope>
    <source>
        <strain evidence="13">RS831</strain>
        <tissue evidence="13">Whole body</tissue>
    </source>
</reference>
<feature type="transmembrane region" description="Helical" evidence="11">
    <location>
        <begin position="513"/>
        <end position="532"/>
    </location>
</feature>
<evidence type="ECO:0000313" key="14">
    <source>
        <dbReference type="Proteomes" id="UP000283210"/>
    </source>
</evidence>
<feature type="region of interest" description="Disordered" evidence="10">
    <location>
        <begin position="1"/>
        <end position="23"/>
    </location>
</feature>
<dbReference type="Proteomes" id="UP000283210">
    <property type="component" value="Chromosome 2"/>
</dbReference>
<feature type="transmembrane region" description="Helical" evidence="11">
    <location>
        <begin position="835"/>
        <end position="858"/>
    </location>
</feature>
<dbReference type="InterPro" id="IPR036259">
    <property type="entry name" value="MFS_trans_sf"/>
</dbReference>
<sequence>MQQNSSFEITQQTRRVSAGAMKEGEVDAEAPSAAMSFSYTFDSDFFENETSSDDLTPNTEACPLASLGPAAGLVLSVVLAAIFVLAIPGNVLVGWVIGTNQRALTPSDVYLFHLTVADGLLALVLPFFAVAFVRGWIFGDFLCKFLNIIMEANFYTSIIFLACISVDRYLVIVHTRELQQSRRRSCSRLLCAAVWAVGWTLALPALFNTATAVSLGGGRETWLCTESFHIGRPTAWRLATRGLLHVIGFLVPLVVMVTCYSITIAKLLHTRGFQKHQAMRVIMAVVIAFFLCWTPYHITLVVDTLLRAELLAPDCGVRRVVSVALVGTNSLALLHSCINPFLYAFVGRKFRSKMKLLLQRKFGRDRVSVSKRFSNLRVVLGRELLTSLEQRVHGARVTPPCSAVVPKGRSLWVHHAPAAAGACHVVKRVKESRGGAMDLKKEDGVEDAGAEVPQPPRQEPSENVQKVRTWKLSVIFLCFYGFMTSLKPGEAFITPNLLSPEKNFTREQVTNEITPVLTYSYMAVLVPTFLLTDLLRYKPVLILQALSQVVIWLIMLLGDQLLHMQLMEFFYGVTMACRVAYSSYIFSLVSPDLYQRVASYSRSSVLFGVFTSSVLGQLCLSLGNISYSSLSCVSLGFVSFGLLLAMFLPWPKRSLFFNRTKDPERLAASKSELDQMKPEPGAAPSAPAWRESVFVQMLLEVRNVVKTPSMRLWSLWWVFNSTGYYLVLFYVHILWSKVYPATENKHVYNGGVEAASTLLSAVTSFAAGFVKIRWKVWSELVIGIITAVQAVLLFIMGNTSDIWVCYISYVLFRGFYQFLVPIATFQIASSLTKELCALVFGINTFLGTILKSIINLIFSDRKGLGLDVHAQFLVYFIYFTVLTAVYLVCAVVVIVRHFRAQSGGQAEQPTERPTELTPVAAPAEPPSDGPDAKA</sequence>
<dbReference type="SUPFAM" id="SSF81321">
    <property type="entry name" value="Family A G protein-coupled receptor-like"/>
    <property type="match status" value="1"/>
</dbReference>
<evidence type="ECO:0000256" key="5">
    <source>
        <dbReference type="ARBA" id="ARBA00022989"/>
    </source>
</evidence>
<dbReference type="GO" id="GO:0005542">
    <property type="term" value="F:folic acid binding"/>
    <property type="evidence" value="ECO:0007669"/>
    <property type="project" value="TreeGrafter"/>
</dbReference>
<feature type="transmembrane region" description="Helical" evidence="11">
    <location>
        <begin position="870"/>
        <end position="895"/>
    </location>
</feature>
<dbReference type="Pfam" id="PF00001">
    <property type="entry name" value="7tm_1"/>
    <property type="match status" value="1"/>
</dbReference>
<feature type="transmembrane region" description="Helical" evidence="11">
    <location>
        <begin position="187"/>
        <end position="207"/>
    </location>
</feature>
<dbReference type="PRINTS" id="PR00645">
    <property type="entry name" value="CXCCHMKINER4"/>
</dbReference>
<keyword evidence="7" id="KW-1015">Disulfide bond</keyword>
<evidence type="ECO:0000256" key="2">
    <source>
        <dbReference type="ARBA" id="ARBA00005773"/>
    </source>
</evidence>
<dbReference type="PRINTS" id="PR00237">
    <property type="entry name" value="GPCRRHODOPSN"/>
</dbReference>
<feature type="region of interest" description="Disordered" evidence="10">
    <location>
        <begin position="437"/>
        <end position="463"/>
    </location>
</feature>
<dbReference type="FunFam" id="1.20.1250.20:FF:000225">
    <property type="entry name" value="Solute carrier family 19 member 1"/>
    <property type="match status" value="1"/>
</dbReference>
<comment type="similarity">
    <text evidence="9">Belongs to the G-protein coupled receptor 1 family.</text>
</comment>
<dbReference type="GO" id="GO:0008518">
    <property type="term" value="F:folate:monoatomic anion antiporter activity"/>
    <property type="evidence" value="ECO:0007669"/>
    <property type="project" value="TreeGrafter"/>
</dbReference>
<dbReference type="OrthoDB" id="18814at2759"/>
<feature type="transmembrane region" description="Helical" evidence="11">
    <location>
        <begin position="320"/>
        <end position="346"/>
    </location>
</feature>
<feature type="compositionally biased region" description="Polar residues" evidence="10">
    <location>
        <begin position="1"/>
        <end position="15"/>
    </location>
</feature>
<feature type="transmembrane region" description="Helical" evidence="11">
    <location>
        <begin position="73"/>
        <end position="97"/>
    </location>
</feature>
<dbReference type="Pfam" id="PF01770">
    <property type="entry name" value="Folate_carrier"/>
    <property type="match status" value="1"/>
</dbReference>
<evidence type="ECO:0000313" key="13">
    <source>
        <dbReference type="EMBL" id="RVE75542.1"/>
    </source>
</evidence>
<evidence type="ECO:0000256" key="11">
    <source>
        <dbReference type="SAM" id="Phobius"/>
    </source>
</evidence>
<evidence type="ECO:0000256" key="6">
    <source>
        <dbReference type="ARBA" id="ARBA00023136"/>
    </source>
</evidence>
<proteinExistence type="inferred from homology"/>
<dbReference type="PROSITE" id="PS50262">
    <property type="entry name" value="G_PROTEIN_RECEP_F1_2"/>
    <property type="match status" value="1"/>
</dbReference>
<dbReference type="Gene3D" id="1.20.1070.10">
    <property type="entry name" value="Rhodopsin 7-helix transmembrane proteins"/>
    <property type="match status" value="1"/>
</dbReference>
<feature type="region of interest" description="Disordered" evidence="10">
    <location>
        <begin position="904"/>
        <end position="934"/>
    </location>
</feature>
<dbReference type="Gene3D" id="1.20.1250.20">
    <property type="entry name" value="MFS general substrate transporter like domains"/>
    <property type="match status" value="1"/>
</dbReference>
<keyword evidence="14" id="KW-1185">Reference proteome</keyword>
<dbReference type="InterPro" id="IPR002666">
    <property type="entry name" value="Folate_carrier"/>
</dbReference>
<dbReference type="InterPro" id="IPR017452">
    <property type="entry name" value="GPCR_Rhodpsn_7TM"/>
</dbReference>
<feature type="transmembrane region" description="Helical" evidence="11">
    <location>
        <begin position="605"/>
        <end position="627"/>
    </location>
</feature>
<dbReference type="GO" id="GO:0004930">
    <property type="term" value="F:G protein-coupled receptor activity"/>
    <property type="evidence" value="ECO:0007669"/>
    <property type="project" value="UniProtKB-KW"/>
</dbReference>
<name>A0A437DLC8_ORYJA</name>
<keyword evidence="3" id="KW-0813">Transport</keyword>
<accession>A0A437DLC8</accession>
<dbReference type="GO" id="GO:0016323">
    <property type="term" value="C:basolateral plasma membrane"/>
    <property type="evidence" value="ECO:0007669"/>
    <property type="project" value="TreeGrafter"/>
</dbReference>
<evidence type="ECO:0000256" key="8">
    <source>
        <dbReference type="ARBA" id="ARBA00023180"/>
    </source>
</evidence>
<feature type="transmembrane region" description="Helical" evidence="11">
    <location>
        <begin position="539"/>
        <end position="557"/>
    </location>
</feature>
<feature type="transmembrane region" description="Helical" evidence="11">
    <location>
        <begin position="747"/>
        <end position="769"/>
    </location>
</feature>
<dbReference type="AlphaFoldDB" id="A0A437DLC8"/>
<feature type="transmembrane region" description="Helical" evidence="11">
    <location>
        <begin position="776"/>
        <end position="796"/>
    </location>
</feature>
<keyword evidence="6 11" id="KW-0472">Membrane</keyword>
<evidence type="ECO:0000256" key="1">
    <source>
        <dbReference type="ARBA" id="ARBA00004141"/>
    </source>
</evidence>
<keyword evidence="9" id="KW-0297">G-protein coupled receptor</keyword>
<feature type="transmembrane region" description="Helical" evidence="11">
    <location>
        <begin position="109"/>
        <end position="133"/>
    </location>
</feature>
<evidence type="ECO:0000256" key="7">
    <source>
        <dbReference type="ARBA" id="ARBA00023157"/>
    </source>
</evidence>
<keyword evidence="8" id="KW-0325">Glycoprotein</keyword>
<dbReference type="InterPro" id="IPR000276">
    <property type="entry name" value="GPCR_Rhodpsn"/>
</dbReference>
<dbReference type="InterPro" id="IPR001277">
    <property type="entry name" value="CXCR4/ACKR2"/>
</dbReference>
<protein>
    <recommendedName>
        <fullName evidence="12">G-protein coupled receptors family 1 profile domain-containing protein</fullName>
    </recommendedName>
</protein>
<reference evidence="13 14" key="1">
    <citation type="submission" date="2018-11" db="EMBL/GenBank/DDBJ databases">
        <authorList>
            <person name="Lopez-Roques C."/>
            <person name="Donnadieu C."/>
            <person name="Bouchez O."/>
            <person name="Klopp C."/>
            <person name="Cabau C."/>
            <person name="Zahm M."/>
        </authorList>
    </citation>
    <scope>NUCLEOTIDE SEQUENCE [LARGE SCALE GENOMIC DNA]</scope>
    <source>
        <strain evidence="13">RS831</strain>
        <tissue evidence="13">Whole body</tissue>
    </source>
</reference>
<keyword evidence="9" id="KW-0675">Receptor</keyword>